<dbReference type="Pfam" id="PF08021">
    <property type="entry name" value="FAD_binding_9"/>
    <property type="match status" value="1"/>
</dbReference>
<name>A0A1H3VQ28_9GAMM</name>
<dbReference type="InterPro" id="IPR007037">
    <property type="entry name" value="SIP_rossman_dom"/>
</dbReference>
<evidence type="ECO:0000313" key="4">
    <source>
        <dbReference type="Proteomes" id="UP000187280"/>
    </source>
</evidence>
<dbReference type="AlphaFoldDB" id="A0A1H3VQ28"/>
<dbReference type="Pfam" id="PF04954">
    <property type="entry name" value="SIP"/>
    <property type="match status" value="1"/>
</dbReference>
<evidence type="ECO:0000256" key="1">
    <source>
        <dbReference type="ARBA" id="ARBA00035644"/>
    </source>
</evidence>
<organism evidence="3 4">
    <name type="scientific">Lonsdalea quercina</name>
    <dbReference type="NCBI Taxonomy" id="71657"/>
    <lineage>
        <taxon>Bacteria</taxon>
        <taxon>Pseudomonadati</taxon>
        <taxon>Pseudomonadota</taxon>
        <taxon>Gammaproteobacteria</taxon>
        <taxon>Enterobacterales</taxon>
        <taxon>Pectobacteriaceae</taxon>
        <taxon>Lonsdalea</taxon>
    </lineage>
</organism>
<dbReference type="PROSITE" id="PS51384">
    <property type="entry name" value="FAD_FR"/>
    <property type="match status" value="1"/>
</dbReference>
<dbReference type="SUPFAM" id="SSF63380">
    <property type="entry name" value="Riboflavin synthase domain-like"/>
    <property type="match status" value="1"/>
</dbReference>
<comment type="similarity">
    <text evidence="1">Belongs to the SIP oxidoreductase family.</text>
</comment>
<gene>
    <name evidence="3" type="ORF">SAMN02982996_00135</name>
</gene>
<sequence>MAGHFVRPVHNDLNTGYIMTTESSQSRQPTRIRLPLVFRTLTVKTTSRLPGPFQRIVFTGDDLDGFRSPGFDDHVKLFFPDRETGELHLPKNGPDGPIWGDVRPANRDYTPYHFDALARELTIDFYLHASGVASDWANAAKAGDVIGMGGPRGSIQIPADYAWQVLICDETGIPALLRRLQELPDTTRGAIVIESGSEDERPAIPVKSGMTLEWIARDGNDDAQKLIAAVDRLTFPTDDYFVWATGENHKIFTLKTYLTGSLGLDEDYVRAVAYWKRGAE</sequence>
<dbReference type="InterPro" id="IPR039261">
    <property type="entry name" value="FNR_nucleotide-bd"/>
</dbReference>
<dbReference type="Gene3D" id="2.40.30.10">
    <property type="entry name" value="Translation factors"/>
    <property type="match status" value="1"/>
</dbReference>
<evidence type="ECO:0000313" key="3">
    <source>
        <dbReference type="EMBL" id="SDZ76913.1"/>
    </source>
</evidence>
<accession>A0A1H3VQ28</accession>
<dbReference type="EMBL" id="FNQS01000001">
    <property type="protein sequence ID" value="SDZ76913.1"/>
    <property type="molecule type" value="Genomic_DNA"/>
</dbReference>
<dbReference type="Gene3D" id="3.40.50.80">
    <property type="entry name" value="Nucleotide-binding domain of ferredoxin-NADP reductase (FNR) module"/>
    <property type="match status" value="1"/>
</dbReference>
<dbReference type="CDD" id="cd06193">
    <property type="entry name" value="siderophore_interacting"/>
    <property type="match status" value="1"/>
</dbReference>
<keyword evidence="4" id="KW-1185">Reference proteome</keyword>
<dbReference type="GO" id="GO:0016491">
    <property type="term" value="F:oxidoreductase activity"/>
    <property type="evidence" value="ECO:0007669"/>
    <property type="project" value="InterPro"/>
</dbReference>
<dbReference type="InterPro" id="IPR013113">
    <property type="entry name" value="SIP_FAD-bd"/>
</dbReference>
<dbReference type="PANTHER" id="PTHR30157">
    <property type="entry name" value="FERRIC REDUCTASE, NADPH-DEPENDENT"/>
    <property type="match status" value="1"/>
</dbReference>
<dbReference type="InterPro" id="IPR039374">
    <property type="entry name" value="SIP_fam"/>
</dbReference>
<protein>
    <submittedName>
        <fullName evidence="3">Ferric-chelate reductase (NADPH)</fullName>
    </submittedName>
</protein>
<feature type="domain" description="FAD-binding FR-type" evidence="2">
    <location>
        <begin position="36"/>
        <end position="158"/>
    </location>
</feature>
<dbReference type="eggNOG" id="COG2375">
    <property type="taxonomic scope" value="Bacteria"/>
</dbReference>
<dbReference type="PANTHER" id="PTHR30157:SF0">
    <property type="entry name" value="NADPH-DEPENDENT FERRIC-CHELATE REDUCTASE"/>
    <property type="match status" value="1"/>
</dbReference>
<dbReference type="InterPro" id="IPR017938">
    <property type="entry name" value="Riboflavin_synthase-like_b-brl"/>
</dbReference>
<dbReference type="STRING" id="71657.SAMN02982996_00135"/>
<proteinExistence type="inferred from homology"/>
<dbReference type="Proteomes" id="UP000187280">
    <property type="component" value="Unassembled WGS sequence"/>
</dbReference>
<reference evidence="3 4" key="1">
    <citation type="submission" date="2016-10" db="EMBL/GenBank/DDBJ databases">
        <authorList>
            <person name="de Groot N.N."/>
        </authorList>
    </citation>
    <scope>NUCLEOTIDE SEQUENCE [LARGE SCALE GENOMIC DNA]</scope>
    <source>
        <strain evidence="3 4">ATCC 29281</strain>
    </source>
</reference>
<dbReference type="InterPro" id="IPR017927">
    <property type="entry name" value="FAD-bd_FR_type"/>
</dbReference>
<evidence type="ECO:0000259" key="2">
    <source>
        <dbReference type="PROSITE" id="PS51384"/>
    </source>
</evidence>